<feature type="region of interest" description="Disordered" evidence="4">
    <location>
        <begin position="208"/>
        <end position="231"/>
    </location>
</feature>
<dbReference type="SUPFAM" id="SSF52954">
    <property type="entry name" value="Class II aaRS ABD-related"/>
    <property type="match status" value="1"/>
</dbReference>
<accession>A0ABP0B463</accession>
<feature type="compositionally biased region" description="Basic and acidic residues" evidence="4">
    <location>
        <begin position="220"/>
        <end position="230"/>
    </location>
</feature>
<gene>
    <name evidence="7" type="primary">HTS1_1</name>
    <name evidence="7" type="ORF">SEUCBS140593_002079</name>
</gene>
<evidence type="ECO:0000256" key="2">
    <source>
        <dbReference type="ARBA" id="ARBA00022741"/>
    </source>
</evidence>
<keyword evidence="7" id="KW-0030">Aminoacyl-tRNA synthetase</keyword>
<evidence type="ECO:0000256" key="4">
    <source>
        <dbReference type="SAM" id="MobiDB-lite"/>
    </source>
</evidence>
<evidence type="ECO:0000313" key="8">
    <source>
        <dbReference type="Proteomes" id="UP001642482"/>
    </source>
</evidence>
<dbReference type="InterPro" id="IPR004154">
    <property type="entry name" value="Anticodon-bd"/>
</dbReference>
<evidence type="ECO:0000256" key="3">
    <source>
        <dbReference type="ARBA" id="ARBA00047639"/>
    </source>
</evidence>
<dbReference type="Pfam" id="PF03129">
    <property type="entry name" value="HGTP_anticodon"/>
    <property type="match status" value="1"/>
</dbReference>
<dbReference type="Gene3D" id="3.40.50.800">
    <property type="entry name" value="Anticodon-binding domain"/>
    <property type="match status" value="1"/>
</dbReference>
<dbReference type="Proteomes" id="UP001642482">
    <property type="component" value="Unassembled WGS sequence"/>
</dbReference>
<dbReference type="PANTHER" id="PTHR11476:SF7">
    <property type="entry name" value="HISTIDINE--TRNA LIGASE"/>
    <property type="match status" value="1"/>
</dbReference>
<dbReference type="GO" id="GO:0004821">
    <property type="term" value="F:histidine-tRNA ligase activity"/>
    <property type="evidence" value="ECO:0007669"/>
    <property type="project" value="UniProtKB-EC"/>
</dbReference>
<reference evidence="7 8" key="1">
    <citation type="submission" date="2024-01" db="EMBL/GenBank/DDBJ databases">
        <authorList>
            <person name="Allen C."/>
            <person name="Tagirdzhanova G."/>
        </authorList>
    </citation>
    <scope>NUCLEOTIDE SEQUENCE [LARGE SCALE GENOMIC DNA]</scope>
</reference>
<protein>
    <recommendedName>
        <fullName evidence="1">histidine--tRNA ligase</fullName>
        <ecNumber evidence="1">6.1.1.21</ecNumber>
    </recommendedName>
</protein>
<keyword evidence="8" id="KW-1185">Reference proteome</keyword>
<dbReference type="InterPro" id="IPR045864">
    <property type="entry name" value="aa-tRNA-synth_II/BPL/LPL"/>
</dbReference>
<evidence type="ECO:0000256" key="1">
    <source>
        <dbReference type="ARBA" id="ARBA00012815"/>
    </source>
</evidence>
<dbReference type="EMBL" id="CAWUHD010000013">
    <property type="protein sequence ID" value="CAK7214130.1"/>
    <property type="molecule type" value="Genomic_DNA"/>
</dbReference>
<feature type="domain" description="Class II Histidinyl-tRNA synthetase (HisRS)-like catalytic core" evidence="6">
    <location>
        <begin position="12"/>
        <end position="121"/>
    </location>
</feature>
<dbReference type="SUPFAM" id="SSF55681">
    <property type="entry name" value="Class II aaRS and biotin synthetases"/>
    <property type="match status" value="1"/>
</dbReference>
<keyword evidence="7" id="KW-0436">Ligase</keyword>
<evidence type="ECO:0000259" key="6">
    <source>
        <dbReference type="Pfam" id="PF13393"/>
    </source>
</evidence>
<dbReference type="InterPro" id="IPR041715">
    <property type="entry name" value="HisRS-like_core"/>
</dbReference>
<comment type="caution">
    <text evidence="7">The sequence shown here is derived from an EMBL/GenBank/DDBJ whole genome shotgun (WGS) entry which is preliminary data.</text>
</comment>
<sequence>MGGGQGEMLQKGLAKEAVDRIGKYVQRRGSLKDPLDELRQDTDLRANETSSEGVADLALLDTYLDAMGIFSTISFDLSLARGLDYYPGVIYEVTHLVNRTQVGGTAAGGRYDNLVGMHGKKPVPCEKDKKKALKAVTEVFVIGFGGDGLLAGRMKVVTKLWNAGIRAEHPTKVRLSKAQQFRSADKSPVVVVKGPGELAEGKVRIKASDNCGDAGGNAEKGGKGEEKDKSSLVAKDNLVEEVRKLLDAVKVDAA</sequence>
<name>A0ABP0B463_9PEZI</name>
<dbReference type="Pfam" id="PF13393">
    <property type="entry name" value="tRNA-synt_His"/>
    <property type="match status" value="1"/>
</dbReference>
<dbReference type="Gene3D" id="3.30.930.10">
    <property type="entry name" value="Bira Bifunctional Protein, Domain 2"/>
    <property type="match status" value="1"/>
</dbReference>
<comment type="catalytic activity">
    <reaction evidence="3">
        <text>tRNA(His) + L-histidine + ATP = L-histidyl-tRNA(His) + AMP + diphosphate + H(+)</text>
        <dbReference type="Rhea" id="RHEA:17313"/>
        <dbReference type="Rhea" id="RHEA-COMP:9665"/>
        <dbReference type="Rhea" id="RHEA-COMP:9689"/>
        <dbReference type="ChEBI" id="CHEBI:15378"/>
        <dbReference type="ChEBI" id="CHEBI:30616"/>
        <dbReference type="ChEBI" id="CHEBI:33019"/>
        <dbReference type="ChEBI" id="CHEBI:57595"/>
        <dbReference type="ChEBI" id="CHEBI:78442"/>
        <dbReference type="ChEBI" id="CHEBI:78527"/>
        <dbReference type="ChEBI" id="CHEBI:456215"/>
        <dbReference type="EC" id="6.1.1.21"/>
    </reaction>
</comment>
<evidence type="ECO:0000313" key="7">
    <source>
        <dbReference type="EMBL" id="CAK7214130.1"/>
    </source>
</evidence>
<evidence type="ECO:0000259" key="5">
    <source>
        <dbReference type="Pfam" id="PF03129"/>
    </source>
</evidence>
<dbReference type="EC" id="6.1.1.21" evidence="1"/>
<dbReference type="PANTHER" id="PTHR11476">
    <property type="entry name" value="HISTIDYL-TRNA SYNTHETASE"/>
    <property type="match status" value="1"/>
</dbReference>
<feature type="domain" description="Anticodon-binding" evidence="5">
    <location>
        <begin position="139"/>
        <end position="210"/>
    </location>
</feature>
<dbReference type="InterPro" id="IPR036621">
    <property type="entry name" value="Anticodon-bd_dom_sf"/>
</dbReference>
<organism evidence="7 8">
    <name type="scientific">Sporothrix eucalyptigena</name>
    <dbReference type="NCBI Taxonomy" id="1812306"/>
    <lineage>
        <taxon>Eukaryota</taxon>
        <taxon>Fungi</taxon>
        <taxon>Dikarya</taxon>
        <taxon>Ascomycota</taxon>
        <taxon>Pezizomycotina</taxon>
        <taxon>Sordariomycetes</taxon>
        <taxon>Sordariomycetidae</taxon>
        <taxon>Ophiostomatales</taxon>
        <taxon>Ophiostomataceae</taxon>
        <taxon>Sporothrix</taxon>
    </lineage>
</organism>
<keyword evidence="2" id="KW-0547">Nucleotide-binding</keyword>
<proteinExistence type="predicted"/>